<evidence type="ECO:0000256" key="1">
    <source>
        <dbReference type="ARBA" id="ARBA00007450"/>
    </source>
</evidence>
<sequence>MARYLTPAKIGLLALIELYVDEHVPATAIIPVLSFVTSHLLDPDPQAFTVGSSKDARWRKAENTVSLVIGIKDFEKLLSAHAVVVGLPGRKLWDTFLAKLWAVNSLDLLHDFFGRQARCLAKTKEDLRRAGVEGDAAAEVLRRQQEAGGVILSKNSPLGQFVRRCQVEFNRLRFDDATQLWTDFVQYRQPTAGYLRKRNPSFGRLSFDNVLLAGERAEWDIEGAAALTSVVYGDMVSSGTPSAVPVSTDDIELLLEFQIEQMQKFGTRIPLELRNQFHDLLGDSFLVPSLRHYLSFLDAWRSGDYPTAFDYLHQYFDYTMQNRDKLFYQYALMNLAVLQADFGCYREAVTAMLETVSTARENRDMTCLNFALSWLFHFGRAHPDLVRDLEADSLLGTAKESLSYLRVKAKETGMWTLWSSVLLSEAKLGLANGESVATAMELMVRSSHLIAERNMKNMFGAQSSMSIALWDRLGLSQLSTMDCEIFLRCHARHSIFDDELKVTARISQQLASRGKYDEALQKLEALDENSLRSWKASQFWHKYRGIIKLRRDLHHNNLDGAEQLLAQLLQSKKDDLEPDMAYVVDFLHIDCLIRRGNLQDAFAKVENMLAALRDDKRDVALRVRLMLIKVNLFDRCGRPQRGFTLAMRAASISWRARLVPCLWQAIGALANILTSLGEFDAAVRLLTAILPRTLECDSAALSGQLYSYLADANMGLAGIQAPRSAKRREYLTRATGAVQKAFDHYSSIEDITRQCEMMAKKATIMKVAGDKVLAADYAAAYVALRKSAAALSV</sequence>
<organism evidence="10 11">
    <name type="scientific">Colletotrichum spinosum</name>
    <dbReference type="NCBI Taxonomy" id="1347390"/>
    <lineage>
        <taxon>Eukaryota</taxon>
        <taxon>Fungi</taxon>
        <taxon>Dikarya</taxon>
        <taxon>Ascomycota</taxon>
        <taxon>Pezizomycotina</taxon>
        <taxon>Sordariomycetes</taxon>
        <taxon>Hypocreomycetidae</taxon>
        <taxon>Glomerellales</taxon>
        <taxon>Glomerellaceae</taxon>
        <taxon>Colletotrichum</taxon>
        <taxon>Colletotrichum orbiculare species complex</taxon>
    </lineage>
</organism>
<evidence type="ECO:0000256" key="4">
    <source>
        <dbReference type="ARBA" id="ARBA00022776"/>
    </source>
</evidence>
<dbReference type="Proteomes" id="UP000295083">
    <property type="component" value="Unassembled WGS sequence"/>
</dbReference>
<keyword evidence="5" id="KW-0833">Ubl conjugation pathway</keyword>
<dbReference type="GO" id="GO:0051301">
    <property type="term" value="P:cell division"/>
    <property type="evidence" value="ECO:0007669"/>
    <property type="project" value="UniProtKB-KW"/>
</dbReference>
<gene>
    <name evidence="10" type="primary">apc5</name>
    <name evidence="10" type="ORF">C8035_v001609</name>
</gene>
<dbReference type="GO" id="GO:0045842">
    <property type="term" value="P:positive regulation of mitotic metaphase/anaphase transition"/>
    <property type="evidence" value="ECO:0007669"/>
    <property type="project" value="TreeGrafter"/>
</dbReference>
<dbReference type="SUPFAM" id="SSF48452">
    <property type="entry name" value="TPR-like"/>
    <property type="match status" value="1"/>
</dbReference>
<proteinExistence type="inferred from homology"/>
<comment type="similarity">
    <text evidence="1">Belongs to the APC5 family.</text>
</comment>
<evidence type="ECO:0000313" key="10">
    <source>
        <dbReference type="EMBL" id="TDZ31451.1"/>
    </source>
</evidence>
<reference evidence="10 11" key="1">
    <citation type="submission" date="2018-11" db="EMBL/GenBank/DDBJ databases">
        <title>Genome sequence and assembly of Colletotrichum spinosum.</title>
        <authorList>
            <person name="Gan P."/>
            <person name="Shirasu K."/>
        </authorList>
    </citation>
    <scope>NUCLEOTIDE SEQUENCE [LARGE SCALE GENOMIC DNA]</scope>
    <source>
        <strain evidence="10 11">CBS 515.97</strain>
    </source>
</reference>
<dbReference type="InterPro" id="IPR011990">
    <property type="entry name" value="TPR-like_helical_dom_sf"/>
</dbReference>
<evidence type="ECO:0000256" key="5">
    <source>
        <dbReference type="ARBA" id="ARBA00022786"/>
    </source>
</evidence>
<dbReference type="GO" id="GO:0005680">
    <property type="term" value="C:anaphase-promoting complex"/>
    <property type="evidence" value="ECO:0007669"/>
    <property type="project" value="InterPro"/>
</dbReference>
<keyword evidence="6" id="KW-0131">Cell cycle</keyword>
<dbReference type="EMBL" id="QAPG01000104">
    <property type="protein sequence ID" value="TDZ31451.1"/>
    <property type="molecule type" value="Genomic_DNA"/>
</dbReference>
<dbReference type="PANTHER" id="PTHR12830:SF9">
    <property type="entry name" value="ANAPHASE-PROMOTING COMPLEX SUBUNIT 5"/>
    <property type="match status" value="1"/>
</dbReference>
<dbReference type="UniPathway" id="UPA00143"/>
<dbReference type="GO" id="GO:0031145">
    <property type="term" value="P:anaphase-promoting complex-dependent catabolic process"/>
    <property type="evidence" value="ECO:0007669"/>
    <property type="project" value="TreeGrafter"/>
</dbReference>
<dbReference type="InterPro" id="IPR037679">
    <property type="entry name" value="Apc5"/>
</dbReference>
<dbReference type="AlphaFoldDB" id="A0A4R8PZQ4"/>
<dbReference type="PANTHER" id="PTHR12830">
    <property type="entry name" value="ANAPHASE-PROMOTING COMPLEX SUBUNIT 5"/>
    <property type="match status" value="1"/>
</dbReference>
<keyword evidence="4" id="KW-0498">Mitosis</keyword>
<evidence type="ECO:0000256" key="3">
    <source>
        <dbReference type="ARBA" id="ARBA00022618"/>
    </source>
</evidence>
<evidence type="ECO:0000256" key="6">
    <source>
        <dbReference type="ARBA" id="ARBA00023306"/>
    </source>
</evidence>
<evidence type="ECO:0000313" key="11">
    <source>
        <dbReference type="Proteomes" id="UP000295083"/>
    </source>
</evidence>
<dbReference type="Gene3D" id="1.25.40.10">
    <property type="entry name" value="Tetratricopeptide repeat domain"/>
    <property type="match status" value="1"/>
</dbReference>
<dbReference type="InterPro" id="IPR026000">
    <property type="entry name" value="Apc5_dom"/>
</dbReference>
<dbReference type="GO" id="GO:0070979">
    <property type="term" value="P:protein K11-linked ubiquitination"/>
    <property type="evidence" value="ECO:0007669"/>
    <property type="project" value="TreeGrafter"/>
</dbReference>
<evidence type="ECO:0000259" key="9">
    <source>
        <dbReference type="Pfam" id="PF12862"/>
    </source>
</evidence>
<protein>
    <recommendedName>
        <fullName evidence="2">Anaphase-promoting complex subunit 5</fullName>
    </recommendedName>
    <alternativeName>
        <fullName evidence="7">Cyclosome subunit 5</fullName>
    </alternativeName>
</protein>
<evidence type="ECO:0000256" key="7">
    <source>
        <dbReference type="ARBA" id="ARBA00031069"/>
    </source>
</evidence>
<dbReference type="Pfam" id="PF12862">
    <property type="entry name" value="ANAPC5"/>
    <property type="match status" value="1"/>
</dbReference>
<keyword evidence="11" id="KW-1185">Reference proteome</keyword>
<comment type="caution">
    <text evidence="10">The sequence shown here is derived from an EMBL/GenBank/DDBJ whole genome shotgun (WGS) entry which is preliminary data.</text>
</comment>
<name>A0A4R8PZQ4_9PEZI</name>
<evidence type="ECO:0000256" key="8">
    <source>
        <dbReference type="ARBA" id="ARBA00045696"/>
    </source>
</evidence>
<feature type="domain" description="Anaphase-promoting complex subunit 5" evidence="9">
    <location>
        <begin position="292"/>
        <end position="381"/>
    </location>
</feature>
<keyword evidence="3" id="KW-0132">Cell division</keyword>
<evidence type="ECO:0000256" key="2">
    <source>
        <dbReference type="ARBA" id="ARBA00016066"/>
    </source>
</evidence>
<accession>A0A4R8PZQ4</accession>
<comment type="function">
    <text evidence="8">Component of the anaphase promoting complex/cyclosome (APC/C), a cell cycle-regulated E3 ubiquitin ligase that controls progression through mitosis and the G1 phase of the cell cycle. The APC/C complex acts by mediating ubiquitination and subsequent degradation of target proteins: it mainly mediates the formation of 'Lys-11'-linked polyubiquitin chains and, to a lower extent, the formation of 'Lys-48'- and 'Lys-63'-linked polyubiquitin chains. The APC/C complex catalyzes assembly of branched 'Lys-11'-/'Lys-48'-linked branched ubiquitin chains on target proteins.</text>
</comment>